<gene>
    <name evidence="3" type="ORF">Raf01_70360</name>
</gene>
<dbReference type="EMBL" id="BONZ01000073">
    <property type="protein sequence ID" value="GIH18864.1"/>
    <property type="molecule type" value="Genomic_DNA"/>
</dbReference>
<dbReference type="RefSeq" id="WP_203922359.1">
    <property type="nucleotide sequence ID" value="NZ_BONZ01000073.1"/>
</dbReference>
<protein>
    <submittedName>
        <fullName evidence="3">Uncharacterized protein</fullName>
    </submittedName>
</protein>
<comment type="caution">
    <text evidence="3">The sequence shown here is derived from an EMBL/GenBank/DDBJ whole genome shotgun (WGS) entry which is preliminary data.</text>
</comment>
<dbReference type="Proteomes" id="UP000642748">
    <property type="component" value="Unassembled WGS sequence"/>
</dbReference>
<keyword evidence="2" id="KW-1133">Transmembrane helix</keyword>
<evidence type="ECO:0000313" key="4">
    <source>
        <dbReference type="Proteomes" id="UP000642748"/>
    </source>
</evidence>
<reference evidence="3" key="1">
    <citation type="submission" date="2021-01" db="EMBL/GenBank/DDBJ databases">
        <title>Whole genome shotgun sequence of Rugosimonospora africana NBRC 104875.</title>
        <authorList>
            <person name="Komaki H."/>
            <person name="Tamura T."/>
        </authorList>
    </citation>
    <scope>NUCLEOTIDE SEQUENCE</scope>
    <source>
        <strain evidence="3">NBRC 104875</strain>
    </source>
</reference>
<feature type="coiled-coil region" evidence="1">
    <location>
        <begin position="204"/>
        <end position="231"/>
    </location>
</feature>
<sequence>MLCYECGYQDSTINGPHTCSEADLKRAAKRRSAGAAPSAQSMHDSWVWPAAFWATVVMAVIIAAMNLARLVVLSREYSAVSGLGDPPTAAQIANLINADHAVRGVASFGWLTFMLYFVVLAVWSVVTRRMMRALGVSPAELRHWSGTVAGVGLAVLLVVMFATRQTAVATNLASLRAAALRVVAGQIIYTLLGIGFAGLLIVKVRALRERLTELTREKEEARLDRERAAAARALAPAAEGPAAP</sequence>
<keyword evidence="2" id="KW-0812">Transmembrane</keyword>
<keyword evidence="1" id="KW-0175">Coiled coil</keyword>
<feature type="transmembrane region" description="Helical" evidence="2">
    <location>
        <begin position="46"/>
        <end position="68"/>
    </location>
</feature>
<keyword evidence="2" id="KW-0472">Membrane</keyword>
<feature type="transmembrane region" description="Helical" evidence="2">
    <location>
        <begin position="183"/>
        <end position="202"/>
    </location>
</feature>
<keyword evidence="4" id="KW-1185">Reference proteome</keyword>
<feature type="transmembrane region" description="Helical" evidence="2">
    <location>
        <begin position="108"/>
        <end position="126"/>
    </location>
</feature>
<evidence type="ECO:0000256" key="1">
    <source>
        <dbReference type="SAM" id="Coils"/>
    </source>
</evidence>
<accession>A0A8J3VUD1</accession>
<feature type="transmembrane region" description="Helical" evidence="2">
    <location>
        <begin position="146"/>
        <end position="163"/>
    </location>
</feature>
<evidence type="ECO:0000313" key="3">
    <source>
        <dbReference type="EMBL" id="GIH18864.1"/>
    </source>
</evidence>
<dbReference type="AlphaFoldDB" id="A0A8J3VUD1"/>
<organism evidence="3 4">
    <name type="scientific">Rugosimonospora africana</name>
    <dbReference type="NCBI Taxonomy" id="556532"/>
    <lineage>
        <taxon>Bacteria</taxon>
        <taxon>Bacillati</taxon>
        <taxon>Actinomycetota</taxon>
        <taxon>Actinomycetes</taxon>
        <taxon>Micromonosporales</taxon>
        <taxon>Micromonosporaceae</taxon>
        <taxon>Rugosimonospora</taxon>
    </lineage>
</organism>
<name>A0A8J3VUD1_9ACTN</name>
<proteinExistence type="predicted"/>
<evidence type="ECO:0000256" key="2">
    <source>
        <dbReference type="SAM" id="Phobius"/>
    </source>
</evidence>